<gene>
    <name evidence="1" type="ORF">FGADI_1342</name>
</gene>
<name>A0A8H4X3M5_9HYPO</name>
<sequence>MGKHPSRHFALFCEVQLGFKVNTVDRTGEILDGAAEIQKNPVFEPGSGGDDDLVYQNEFFVKKTQLNIPEDEALGRLKFWARRELDIERVPIKRDGKTLLYFERCMNPEQNACLALPARIDQYAEQKAESFLCRLAPGV</sequence>
<protein>
    <submittedName>
        <fullName evidence="1">Uncharacterized protein</fullName>
    </submittedName>
</protein>
<proteinExistence type="predicted"/>
<dbReference type="Proteomes" id="UP000604273">
    <property type="component" value="Unassembled WGS sequence"/>
</dbReference>
<organism evidence="1 2">
    <name type="scientific">Fusarium gaditjirri</name>
    <dbReference type="NCBI Taxonomy" id="282569"/>
    <lineage>
        <taxon>Eukaryota</taxon>
        <taxon>Fungi</taxon>
        <taxon>Dikarya</taxon>
        <taxon>Ascomycota</taxon>
        <taxon>Pezizomycotina</taxon>
        <taxon>Sordariomycetes</taxon>
        <taxon>Hypocreomycetidae</taxon>
        <taxon>Hypocreales</taxon>
        <taxon>Nectriaceae</taxon>
        <taxon>Fusarium</taxon>
        <taxon>Fusarium nisikadoi species complex</taxon>
    </lineage>
</organism>
<keyword evidence="2" id="KW-1185">Reference proteome</keyword>
<evidence type="ECO:0000313" key="2">
    <source>
        <dbReference type="Proteomes" id="UP000604273"/>
    </source>
</evidence>
<accession>A0A8H4X3M5</accession>
<dbReference type="EMBL" id="JABFAI010000029">
    <property type="protein sequence ID" value="KAF4959839.1"/>
    <property type="molecule type" value="Genomic_DNA"/>
</dbReference>
<evidence type="ECO:0000313" key="1">
    <source>
        <dbReference type="EMBL" id="KAF4959839.1"/>
    </source>
</evidence>
<dbReference type="AlphaFoldDB" id="A0A8H4X3M5"/>
<reference evidence="1" key="2">
    <citation type="submission" date="2020-05" db="EMBL/GenBank/DDBJ databases">
        <authorList>
            <person name="Kim H.-S."/>
            <person name="Proctor R.H."/>
            <person name="Brown D.W."/>
        </authorList>
    </citation>
    <scope>NUCLEOTIDE SEQUENCE</scope>
    <source>
        <strain evidence="1">NRRL 45417</strain>
    </source>
</reference>
<dbReference type="OrthoDB" id="5098427at2759"/>
<reference evidence="1" key="1">
    <citation type="journal article" date="2020" name="BMC Genomics">
        <title>Correction to: Identification and distribution of gene clusters required for synthesis of sphingolipid metabolism inhibitors in diverse species of the filamentous fungus Fusarium.</title>
        <authorList>
            <person name="Kim H.S."/>
            <person name="Lohmar J.M."/>
            <person name="Busman M."/>
            <person name="Brown D.W."/>
            <person name="Naumann T.A."/>
            <person name="Divon H.H."/>
            <person name="Lysoe E."/>
            <person name="Uhlig S."/>
            <person name="Proctor R.H."/>
        </authorList>
    </citation>
    <scope>NUCLEOTIDE SEQUENCE</scope>
    <source>
        <strain evidence="1">NRRL 45417</strain>
    </source>
</reference>
<comment type="caution">
    <text evidence="1">The sequence shown here is derived from an EMBL/GenBank/DDBJ whole genome shotgun (WGS) entry which is preliminary data.</text>
</comment>